<evidence type="ECO:0000256" key="2">
    <source>
        <dbReference type="ARBA" id="ARBA00022475"/>
    </source>
</evidence>
<dbReference type="CDD" id="cd00077">
    <property type="entry name" value="HDc"/>
    <property type="match status" value="1"/>
</dbReference>
<dbReference type="RefSeq" id="WP_131852682.1">
    <property type="nucleotide sequence ID" value="NZ_SKFH01000024.1"/>
</dbReference>
<feature type="domain" description="HD/PDEase" evidence="9">
    <location>
        <begin position="28"/>
        <end position="143"/>
    </location>
</feature>
<proteinExistence type="predicted"/>
<dbReference type="GO" id="GO:0051607">
    <property type="term" value="P:defense response to virus"/>
    <property type="evidence" value="ECO:0007669"/>
    <property type="project" value="UniProtKB-KW"/>
</dbReference>
<keyword evidence="3 8" id="KW-0812">Transmembrane</keyword>
<keyword evidence="6" id="KW-0051">Antiviral defense</keyword>
<keyword evidence="11" id="KW-1185">Reference proteome</keyword>
<evidence type="ECO:0000256" key="3">
    <source>
        <dbReference type="ARBA" id="ARBA00022692"/>
    </source>
</evidence>
<evidence type="ECO:0000256" key="8">
    <source>
        <dbReference type="SAM" id="Phobius"/>
    </source>
</evidence>
<dbReference type="Pfam" id="PF18967">
    <property type="entry name" value="PycTM"/>
    <property type="match status" value="1"/>
</dbReference>
<sequence>MTEQQLNILQAAQERVTHIFREEVKPDFVFHSLEHTEQVVAAAQELSMQYPLSEDDRFVLLLAAWFHDTGFSSGKAEEHEKESIRHITHFLQEQGVDDETIQRVSSCIQATRMPQSPLSTVEKIMCDADLYHLGGPDFGKMSRQLRTEQEAYLGKELSKKEWRQRNIEFLETHQYFTDYAQQHREPQKQEWLRQLRKKQGDKGVKMTPELEVSPYTFEPAAELNDPKKQTMAQKADKERERSVQTMFKLTSENHIHLSSQADSKAHIMISVNSIIISIMFSVLLGRLEYYPHLALPTLLLAIVCVLTIIFSVLATRPSINKGSFTEDDIRSRRTNLLFFGNFHRMELDKYQWAMNELLKDREYIYSSLIKDTYYLGLVLAKKYRYLRISYTIFMFGLIAAVLAFIASYVWGG</sequence>
<dbReference type="OrthoDB" id="5728337at2"/>
<keyword evidence="2" id="KW-1003">Cell membrane</keyword>
<evidence type="ECO:0000256" key="4">
    <source>
        <dbReference type="ARBA" id="ARBA00022741"/>
    </source>
</evidence>
<evidence type="ECO:0000259" key="9">
    <source>
        <dbReference type="SMART" id="SM00471"/>
    </source>
</evidence>
<protein>
    <submittedName>
        <fullName evidence="10">HD domain-containing protein</fullName>
    </submittedName>
</protein>
<feature type="transmembrane region" description="Helical" evidence="8">
    <location>
        <begin position="267"/>
        <end position="287"/>
    </location>
</feature>
<comment type="caution">
    <text evidence="10">The sequence shown here is derived from an EMBL/GenBank/DDBJ whole genome shotgun (WGS) entry which is preliminary data.</text>
</comment>
<organism evidence="10 11">
    <name type="scientific">Flaviaesturariibacter aridisoli</name>
    <dbReference type="NCBI Taxonomy" id="2545761"/>
    <lineage>
        <taxon>Bacteria</taxon>
        <taxon>Pseudomonadati</taxon>
        <taxon>Bacteroidota</taxon>
        <taxon>Chitinophagia</taxon>
        <taxon>Chitinophagales</taxon>
        <taxon>Chitinophagaceae</taxon>
        <taxon>Flaviaestuariibacter</taxon>
    </lineage>
</organism>
<dbReference type="Proteomes" id="UP000295164">
    <property type="component" value="Unassembled WGS sequence"/>
</dbReference>
<dbReference type="GO" id="GO:0005886">
    <property type="term" value="C:plasma membrane"/>
    <property type="evidence" value="ECO:0007669"/>
    <property type="project" value="UniProtKB-SubCell"/>
</dbReference>
<dbReference type="SMART" id="SM00471">
    <property type="entry name" value="HDc"/>
    <property type="match status" value="1"/>
</dbReference>
<comment type="subcellular location">
    <subcellularLocation>
        <location evidence="1">Cell membrane</location>
    </subcellularLocation>
</comment>
<dbReference type="InterPro" id="IPR003607">
    <property type="entry name" value="HD/PDEase_dom"/>
</dbReference>
<dbReference type="EMBL" id="SKFH01000024">
    <property type="protein sequence ID" value="TCZ68864.1"/>
    <property type="molecule type" value="Genomic_DNA"/>
</dbReference>
<evidence type="ECO:0000256" key="7">
    <source>
        <dbReference type="ARBA" id="ARBA00023136"/>
    </source>
</evidence>
<reference evidence="10 11" key="1">
    <citation type="submission" date="2019-03" db="EMBL/GenBank/DDBJ databases">
        <authorList>
            <person name="Kim M.K.M."/>
        </authorList>
    </citation>
    <scope>NUCLEOTIDE SEQUENCE [LARGE SCALE GENOMIC DNA]</scope>
    <source>
        <strain evidence="10 11">17J68-15</strain>
    </source>
</reference>
<evidence type="ECO:0000256" key="6">
    <source>
        <dbReference type="ARBA" id="ARBA00023118"/>
    </source>
</evidence>
<evidence type="ECO:0000256" key="5">
    <source>
        <dbReference type="ARBA" id="ARBA00022989"/>
    </source>
</evidence>
<dbReference type="GO" id="GO:0000166">
    <property type="term" value="F:nucleotide binding"/>
    <property type="evidence" value="ECO:0007669"/>
    <property type="project" value="UniProtKB-KW"/>
</dbReference>
<dbReference type="InterPro" id="IPR006674">
    <property type="entry name" value="HD_domain"/>
</dbReference>
<dbReference type="SUPFAM" id="SSF109604">
    <property type="entry name" value="HD-domain/PDEase-like"/>
    <property type="match status" value="1"/>
</dbReference>
<evidence type="ECO:0000256" key="1">
    <source>
        <dbReference type="ARBA" id="ARBA00004236"/>
    </source>
</evidence>
<feature type="transmembrane region" description="Helical" evidence="8">
    <location>
        <begin position="293"/>
        <end position="314"/>
    </location>
</feature>
<dbReference type="InterPro" id="IPR043760">
    <property type="entry name" value="PycTM_dom"/>
</dbReference>
<keyword evidence="4" id="KW-0547">Nucleotide-binding</keyword>
<accession>A0A4R4E1S9</accession>
<gene>
    <name evidence="10" type="ORF">E0486_13375</name>
</gene>
<keyword evidence="5 8" id="KW-1133">Transmembrane helix</keyword>
<dbReference type="AlphaFoldDB" id="A0A4R4E1S9"/>
<dbReference type="Gene3D" id="1.10.3210.10">
    <property type="entry name" value="Hypothetical protein af1432"/>
    <property type="match status" value="1"/>
</dbReference>
<evidence type="ECO:0000313" key="10">
    <source>
        <dbReference type="EMBL" id="TCZ68864.1"/>
    </source>
</evidence>
<name>A0A4R4E1S9_9BACT</name>
<dbReference type="Pfam" id="PF01966">
    <property type="entry name" value="HD"/>
    <property type="match status" value="1"/>
</dbReference>
<keyword evidence="7 8" id="KW-0472">Membrane</keyword>
<evidence type="ECO:0000313" key="11">
    <source>
        <dbReference type="Proteomes" id="UP000295164"/>
    </source>
</evidence>
<feature type="transmembrane region" description="Helical" evidence="8">
    <location>
        <begin position="390"/>
        <end position="410"/>
    </location>
</feature>